<keyword evidence="1" id="KW-0812">Transmembrane</keyword>
<evidence type="ECO:0000313" key="5">
    <source>
        <dbReference type="EMBL" id="CAB4768582.1"/>
    </source>
</evidence>
<evidence type="ECO:0000313" key="10">
    <source>
        <dbReference type="EMBL" id="CAB5015116.1"/>
    </source>
</evidence>
<feature type="transmembrane region" description="Helical" evidence="1">
    <location>
        <begin position="54"/>
        <end position="78"/>
    </location>
</feature>
<evidence type="ECO:0000313" key="2">
    <source>
        <dbReference type="EMBL" id="CAB4585922.1"/>
    </source>
</evidence>
<evidence type="ECO:0000256" key="1">
    <source>
        <dbReference type="SAM" id="Phobius"/>
    </source>
</evidence>
<dbReference type="EMBL" id="CAEZUA010000021">
    <property type="protein sequence ID" value="CAB4585922.1"/>
    <property type="molecule type" value="Genomic_DNA"/>
</dbReference>
<dbReference type="EMBL" id="CAFBOE010000050">
    <property type="protein sequence ID" value="CAB4975028.1"/>
    <property type="molecule type" value="Genomic_DNA"/>
</dbReference>
<feature type="transmembrane region" description="Helical" evidence="1">
    <location>
        <begin position="84"/>
        <end position="103"/>
    </location>
</feature>
<accession>A0A6J6XPW2</accession>
<evidence type="ECO:0000313" key="8">
    <source>
        <dbReference type="EMBL" id="CAB4892898.1"/>
    </source>
</evidence>
<dbReference type="EMBL" id="CAFBQZ010000006">
    <property type="protein sequence ID" value="CAB5070306.1"/>
    <property type="molecule type" value="Genomic_DNA"/>
</dbReference>
<gene>
    <name evidence="2" type="ORF">UFOPK1773_00486</name>
    <name evidence="3" type="ORF">UFOPK2288_00017</name>
    <name evidence="4" type="ORF">UFOPK2589_00195</name>
    <name evidence="5" type="ORF">UFOPK2931_00020</name>
    <name evidence="6" type="ORF">UFOPK3056_00262</name>
    <name evidence="7" type="ORF">UFOPK3287_00016</name>
    <name evidence="8" type="ORF">UFOPK3558_00230</name>
    <name evidence="9" type="ORF">UFOPK3916_00687</name>
    <name evidence="10" type="ORF">UFOPK4074_00848</name>
    <name evidence="11" type="ORF">UFOPK4372_00190</name>
</gene>
<proteinExistence type="predicted"/>
<name>A0A6J6XPW2_9ZZZZ</name>
<evidence type="ECO:0000313" key="7">
    <source>
        <dbReference type="EMBL" id="CAB4846871.1"/>
    </source>
</evidence>
<evidence type="ECO:0000313" key="3">
    <source>
        <dbReference type="EMBL" id="CAB4654461.1"/>
    </source>
</evidence>
<dbReference type="EMBL" id="CAFBPG010000077">
    <property type="protein sequence ID" value="CAB5015116.1"/>
    <property type="molecule type" value="Genomic_DNA"/>
</dbReference>
<feature type="transmembrane region" description="Helical" evidence="1">
    <location>
        <begin position="28"/>
        <end position="47"/>
    </location>
</feature>
<evidence type="ECO:0000313" key="9">
    <source>
        <dbReference type="EMBL" id="CAB4975028.1"/>
    </source>
</evidence>
<evidence type="ECO:0000313" key="4">
    <source>
        <dbReference type="EMBL" id="CAB4689900.1"/>
    </source>
</evidence>
<sequence>MKVILSFLAGCVLGLGSALLHNAYQPWGLILSVVSSGVAIWMIGRFWGLRRYKFIASIGWSLVVIAASAPGVGGEILIEGNTSGILLLISGFIVLVSLSAIAIPE</sequence>
<evidence type="ECO:0000313" key="11">
    <source>
        <dbReference type="EMBL" id="CAB5070306.1"/>
    </source>
</evidence>
<protein>
    <submittedName>
        <fullName evidence="6">Unannotated protein</fullName>
    </submittedName>
</protein>
<dbReference type="EMBL" id="CAEZXT010000006">
    <property type="protein sequence ID" value="CAB4689900.1"/>
    <property type="molecule type" value="Genomic_DNA"/>
</dbReference>
<dbReference type="EMBL" id="CAEZWS010000001">
    <property type="protein sequence ID" value="CAB4654461.1"/>
    <property type="molecule type" value="Genomic_DNA"/>
</dbReference>
<reference evidence="6" key="1">
    <citation type="submission" date="2020-05" db="EMBL/GenBank/DDBJ databases">
        <authorList>
            <person name="Chiriac C."/>
            <person name="Salcher M."/>
            <person name="Ghai R."/>
            <person name="Kavagutti S V."/>
        </authorList>
    </citation>
    <scope>NUCLEOTIDE SEQUENCE</scope>
</reference>
<dbReference type="EMBL" id="CAEZZZ010000001">
    <property type="protein sequence ID" value="CAB4768582.1"/>
    <property type="molecule type" value="Genomic_DNA"/>
</dbReference>
<keyword evidence="1" id="KW-1133">Transmembrane helix</keyword>
<dbReference type="AlphaFoldDB" id="A0A6J6XPW2"/>
<dbReference type="EMBL" id="CAFAAR010000011">
    <property type="protein sequence ID" value="CAB4797238.1"/>
    <property type="molecule type" value="Genomic_DNA"/>
</dbReference>
<evidence type="ECO:0000313" key="6">
    <source>
        <dbReference type="EMBL" id="CAB4797238.1"/>
    </source>
</evidence>
<dbReference type="EMBL" id="CAFBJH010000001">
    <property type="protein sequence ID" value="CAB4846871.1"/>
    <property type="molecule type" value="Genomic_DNA"/>
</dbReference>
<organism evidence="6">
    <name type="scientific">freshwater metagenome</name>
    <dbReference type="NCBI Taxonomy" id="449393"/>
    <lineage>
        <taxon>unclassified sequences</taxon>
        <taxon>metagenomes</taxon>
        <taxon>ecological metagenomes</taxon>
    </lineage>
</organism>
<keyword evidence="1" id="KW-0472">Membrane</keyword>
<dbReference type="EMBL" id="CAFBMI010000010">
    <property type="protein sequence ID" value="CAB4892898.1"/>
    <property type="molecule type" value="Genomic_DNA"/>
</dbReference>